<dbReference type="EMBL" id="CM047749">
    <property type="protein sequence ID" value="KAJ0011267.1"/>
    <property type="molecule type" value="Genomic_DNA"/>
</dbReference>
<gene>
    <name evidence="1" type="ORF">Pint_33721</name>
</gene>
<protein>
    <submittedName>
        <fullName evidence="1">Uncharacterized protein</fullName>
    </submittedName>
</protein>
<evidence type="ECO:0000313" key="2">
    <source>
        <dbReference type="Proteomes" id="UP001163603"/>
    </source>
</evidence>
<name>A0ACC0X6I4_9ROSI</name>
<keyword evidence="2" id="KW-1185">Reference proteome</keyword>
<organism evidence="1 2">
    <name type="scientific">Pistacia integerrima</name>
    <dbReference type="NCBI Taxonomy" id="434235"/>
    <lineage>
        <taxon>Eukaryota</taxon>
        <taxon>Viridiplantae</taxon>
        <taxon>Streptophyta</taxon>
        <taxon>Embryophyta</taxon>
        <taxon>Tracheophyta</taxon>
        <taxon>Spermatophyta</taxon>
        <taxon>Magnoliopsida</taxon>
        <taxon>eudicotyledons</taxon>
        <taxon>Gunneridae</taxon>
        <taxon>Pentapetalae</taxon>
        <taxon>rosids</taxon>
        <taxon>malvids</taxon>
        <taxon>Sapindales</taxon>
        <taxon>Anacardiaceae</taxon>
        <taxon>Pistacia</taxon>
    </lineage>
</organism>
<dbReference type="Proteomes" id="UP001163603">
    <property type="component" value="Chromosome 14"/>
</dbReference>
<accession>A0ACC0X6I4</accession>
<sequence length="132" mass="15590">MLSHSLARTINPLKEKKEAFGEALNGNRLVSAPYKLDFLRDKDSEFVWKKKFMKEEAVNQEGKEPSECKYCLFKHIHFDIGYKDRVIEINVRVDPNILANLTEDQAVEVKFLYTVKWNETNIPFEKRMDKYS</sequence>
<evidence type="ECO:0000313" key="1">
    <source>
        <dbReference type="EMBL" id="KAJ0011267.1"/>
    </source>
</evidence>
<comment type="caution">
    <text evidence="1">The sequence shown here is derived from an EMBL/GenBank/DDBJ whole genome shotgun (WGS) entry which is preliminary data.</text>
</comment>
<reference evidence="2" key="1">
    <citation type="journal article" date="2023" name="G3 (Bethesda)">
        <title>Genome assembly and association tests identify interacting loci associated with vigor, precocity, and sex in interspecific pistachio rootstocks.</title>
        <authorList>
            <person name="Palmer W."/>
            <person name="Jacygrad E."/>
            <person name="Sagayaradj S."/>
            <person name="Cavanaugh K."/>
            <person name="Han R."/>
            <person name="Bertier L."/>
            <person name="Beede B."/>
            <person name="Kafkas S."/>
            <person name="Golino D."/>
            <person name="Preece J."/>
            <person name="Michelmore R."/>
        </authorList>
    </citation>
    <scope>NUCLEOTIDE SEQUENCE [LARGE SCALE GENOMIC DNA]</scope>
</reference>
<proteinExistence type="predicted"/>